<dbReference type="InterPro" id="IPR006638">
    <property type="entry name" value="Elp3/MiaA/NifB-like_rSAM"/>
</dbReference>
<evidence type="ECO:0000256" key="5">
    <source>
        <dbReference type="ARBA" id="ARBA00022723"/>
    </source>
</evidence>
<gene>
    <name evidence="10 12" type="primary">cofG</name>
    <name evidence="12" type="ORF">H1P_4000001</name>
</gene>
<dbReference type="SMART" id="SM00729">
    <property type="entry name" value="Elp3"/>
    <property type="match status" value="1"/>
</dbReference>
<dbReference type="GO" id="GO:0044689">
    <property type="term" value="F:7,8-didemethyl-8-hydroxy-5-deazariboflavin synthase activity"/>
    <property type="evidence" value="ECO:0007669"/>
    <property type="project" value="UniProtKB-EC"/>
</dbReference>
<keyword evidence="4 10" id="KW-0949">S-adenosyl-L-methionine</keyword>
<dbReference type="PROSITE" id="PS51918">
    <property type="entry name" value="RADICAL_SAM"/>
    <property type="match status" value="1"/>
</dbReference>
<dbReference type="NCBIfam" id="TIGR03550">
    <property type="entry name" value="F420_cofG"/>
    <property type="match status" value="1"/>
</dbReference>
<keyword evidence="5 10" id="KW-0479">Metal-binding</keyword>
<keyword evidence="7 10" id="KW-0411">Iron-sulfur</keyword>
<dbReference type="PANTHER" id="PTHR43076:SF15">
    <property type="entry name" value="7,8-DIDEMETHYL-8-HYDROXY-5-DEAZARIBOFLAVIN SYNTHASE"/>
    <property type="match status" value="1"/>
</dbReference>
<evidence type="ECO:0000313" key="13">
    <source>
        <dbReference type="Proteomes" id="UP000320055"/>
    </source>
</evidence>
<keyword evidence="3 10" id="KW-0004">4Fe-4S</keyword>
<dbReference type="SUPFAM" id="SSF102114">
    <property type="entry name" value="Radical SAM enzymes"/>
    <property type="match status" value="1"/>
</dbReference>
<evidence type="ECO:0000256" key="7">
    <source>
        <dbReference type="ARBA" id="ARBA00023014"/>
    </source>
</evidence>
<comment type="cofactor">
    <cofactor evidence="10">
        <name>[4Fe-4S] cluster</name>
        <dbReference type="ChEBI" id="CHEBI:49883"/>
    </cofactor>
    <text evidence="10">Binds 1 [4Fe-4S] cluster. The cluster is coordinated with 3 cysteines and an exchangeable S-adenosyl-L-methionine.</text>
</comment>
<feature type="binding site" evidence="10">
    <location>
        <position position="23"/>
    </location>
    <ligand>
        <name>[4Fe-4S] cluster</name>
        <dbReference type="ChEBI" id="CHEBI:49883"/>
        <note>4Fe-4S-S-AdoMet</note>
    </ligand>
</feature>
<dbReference type="SFLD" id="SFLDS00029">
    <property type="entry name" value="Radical_SAM"/>
    <property type="match status" value="1"/>
</dbReference>
<proteinExistence type="inferred from homology"/>
<dbReference type="PANTHER" id="PTHR43076">
    <property type="entry name" value="FO SYNTHASE (COFH)"/>
    <property type="match status" value="1"/>
</dbReference>
<evidence type="ECO:0000256" key="2">
    <source>
        <dbReference type="ARBA" id="ARBA00012126"/>
    </source>
</evidence>
<dbReference type="HAMAP" id="MF_01611">
    <property type="entry name" value="FO_synth_sub1"/>
    <property type="match status" value="1"/>
</dbReference>
<dbReference type="Proteomes" id="UP000320055">
    <property type="component" value="Unassembled WGS sequence"/>
</dbReference>
<dbReference type="NCBIfam" id="NF004884">
    <property type="entry name" value="PRK06245.1"/>
    <property type="match status" value="1"/>
</dbReference>
<evidence type="ECO:0000256" key="4">
    <source>
        <dbReference type="ARBA" id="ARBA00022691"/>
    </source>
</evidence>
<dbReference type="SFLD" id="SFLDF00294">
    <property type="entry name" value="7_8-didemethyl-8-hydroxy-5-dea"/>
    <property type="match status" value="1"/>
</dbReference>
<dbReference type="OrthoDB" id="9802027at2"/>
<keyword evidence="13" id="KW-1185">Reference proteome</keyword>
<dbReference type="GO" id="GO:0016765">
    <property type="term" value="F:transferase activity, transferring alkyl or aryl (other than methyl) groups"/>
    <property type="evidence" value="ECO:0007669"/>
    <property type="project" value="InterPro"/>
</dbReference>
<comment type="similarity">
    <text evidence="10">Belongs to the radical SAM superfamily. CofG family.</text>
</comment>
<accession>A0A563VXC7</accession>
<dbReference type="SFLD" id="SFLDG01064">
    <property type="entry name" value="F420__menaquinone_cofactor_bio"/>
    <property type="match status" value="1"/>
</dbReference>
<dbReference type="Gene3D" id="3.20.20.70">
    <property type="entry name" value="Aldolase class I"/>
    <property type="match status" value="1"/>
</dbReference>
<evidence type="ECO:0000256" key="8">
    <source>
        <dbReference type="ARBA" id="ARBA00023239"/>
    </source>
</evidence>
<comment type="catalytic activity">
    <reaction evidence="9 10">
        <text>5-amino-5-(4-hydroxybenzyl)-6-(D-ribitylimino)-5,6-dihydrouracil + S-adenosyl-L-methionine = 7,8-didemethyl-8-hydroxy-5-deazariboflavin + 5'-deoxyadenosine + L-methionine + NH4(+) + H(+)</text>
        <dbReference type="Rhea" id="RHEA:55204"/>
        <dbReference type="ChEBI" id="CHEBI:15378"/>
        <dbReference type="ChEBI" id="CHEBI:17319"/>
        <dbReference type="ChEBI" id="CHEBI:28938"/>
        <dbReference type="ChEBI" id="CHEBI:57844"/>
        <dbReference type="ChEBI" id="CHEBI:59789"/>
        <dbReference type="ChEBI" id="CHEBI:59904"/>
        <dbReference type="ChEBI" id="CHEBI:85936"/>
        <dbReference type="EC" id="4.3.1.32"/>
    </reaction>
</comment>
<comment type="subunit">
    <text evidence="10">The FO synthase complex consists of two subunits, CofG and CofH.</text>
</comment>
<comment type="pathway">
    <text evidence="1 10">Cofactor biosynthesis; coenzyme F0 biosynthesis.</text>
</comment>
<dbReference type="SFLD" id="SFLDG01388">
    <property type="entry name" value="7_8-didemethyl-8-hydroxy-5-dea"/>
    <property type="match status" value="1"/>
</dbReference>
<feature type="domain" description="Radical SAM core" evidence="11">
    <location>
        <begin position="5"/>
        <end position="236"/>
    </location>
</feature>
<name>A0A563VXC7_9CYAN</name>
<reference evidence="12 13" key="1">
    <citation type="submission" date="2019-01" db="EMBL/GenBank/DDBJ databases">
        <authorList>
            <person name="Brito A."/>
        </authorList>
    </citation>
    <scope>NUCLEOTIDE SEQUENCE [LARGE SCALE GENOMIC DNA]</scope>
    <source>
        <strain evidence="12">1</strain>
    </source>
</reference>
<dbReference type="InterPro" id="IPR034405">
    <property type="entry name" value="F420"/>
</dbReference>
<evidence type="ECO:0000256" key="6">
    <source>
        <dbReference type="ARBA" id="ARBA00023004"/>
    </source>
</evidence>
<evidence type="ECO:0000313" key="12">
    <source>
        <dbReference type="EMBL" id="VEP16076.1"/>
    </source>
</evidence>
<dbReference type="InterPro" id="IPR013785">
    <property type="entry name" value="Aldolase_TIM"/>
</dbReference>
<keyword evidence="6 10" id="KW-0408">Iron</keyword>
<dbReference type="InterPro" id="IPR007197">
    <property type="entry name" value="rSAM"/>
</dbReference>
<feature type="binding site" evidence="10">
    <location>
        <position position="26"/>
    </location>
    <ligand>
        <name>[4Fe-4S] cluster</name>
        <dbReference type="ChEBI" id="CHEBI:49883"/>
        <note>4Fe-4S-S-AdoMet</note>
    </ligand>
</feature>
<evidence type="ECO:0000256" key="10">
    <source>
        <dbReference type="HAMAP-Rule" id="MF_01611"/>
    </source>
</evidence>
<dbReference type="Pfam" id="PF04055">
    <property type="entry name" value="Radical_SAM"/>
    <property type="match status" value="1"/>
</dbReference>
<dbReference type="InterPro" id="IPR058240">
    <property type="entry name" value="rSAM_sf"/>
</dbReference>
<sequence>MSHKITYSPAYTIVPTYECFNRCSYCNFRVDIGKDSWLTMTEAKSVFKKLLPKEVIEILVLSGEVHPNSARREDWFQRIENICELALSMGFLPHTNVGPLSLLEMERLKGVNVSMGLMLEQLTPTLLKTVHKYAPSKRPETRLQQLEWAGKLQIPFTTGLLLGIGETKTDRITSLSAIAKIQKQWGHIQEVILQPHSLGSQQSYQNENFPLEDLPALIADSRSILPENITIQIPPNLIGTPELLWACIEAGARDLGGISPRDEVNPDYPHLTAKYLKTILKPMGWELIPRLPVYPQYYDWLSPKLQKSLKAKENDLKNAETMVETSKVKEE</sequence>
<protein>
    <recommendedName>
        <fullName evidence="2 10">7,8-didemethyl-8-hydroxy-5-deazariboflavin synthase</fullName>
        <ecNumber evidence="2 10">4.3.1.32</ecNumber>
    </recommendedName>
    <alternativeName>
        <fullName evidence="10">FO synthase subunit 1</fullName>
    </alternativeName>
</protein>
<dbReference type="EC" id="4.3.1.32" evidence="2 10"/>
<feature type="binding site" evidence="10">
    <location>
        <position position="19"/>
    </location>
    <ligand>
        <name>[4Fe-4S] cluster</name>
        <dbReference type="ChEBI" id="CHEBI:49883"/>
        <note>4Fe-4S-S-AdoMet</note>
    </ligand>
</feature>
<dbReference type="GO" id="GO:0005506">
    <property type="term" value="F:iron ion binding"/>
    <property type="evidence" value="ECO:0007669"/>
    <property type="project" value="UniProtKB-UniRule"/>
</dbReference>
<dbReference type="CDD" id="cd01335">
    <property type="entry name" value="Radical_SAM"/>
    <property type="match status" value="1"/>
</dbReference>
<evidence type="ECO:0000256" key="3">
    <source>
        <dbReference type="ARBA" id="ARBA00022485"/>
    </source>
</evidence>
<evidence type="ECO:0000256" key="9">
    <source>
        <dbReference type="ARBA" id="ARBA00048974"/>
    </source>
</evidence>
<dbReference type="UniPathway" id="UPA00072"/>
<evidence type="ECO:0000256" key="1">
    <source>
        <dbReference type="ARBA" id="ARBA00004712"/>
    </source>
</evidence>
<keyword evidence="12" id="KW-0808">Transferase</keyword>
<dbReference type="InterPro" id="IPR019939">
    <property type="entry name" value="CofG_family"/>
</dbReference>
<dbReference type="AlphaFoldDB" id="A0A563VXC7"/>
<organism evidence="12 13">
    <name type="scientific">Hyella patelloides LEGE 07179</name>
    <dbReference type="NCBI Taxonomy" id="945734"/>
    <lineage>
        <taxon>Bacteria</taxon>
        <taxon>Bacillati</taxon>
        <taxon>Cyanobacteriota</taxon>
        <taxon>Cyanophyceae</taxon>
        <taxon>Pleurocapsales</taxon>
        <taxon>Hyellaceae</taxon>
        <taxon>Hyella</taxon>
    </lineage>
</organism>
<comment type="function">
    <text evidence="10">Catalyzes the radical-mediated synthesis of 7,8-didemethyl-8-hydroxy-5-deazariboflavin (FO) from 5-amino-5-(4-hydroxybenzyl)-6-(D-ribitylimino)-5,6-dihydrouracil.</text>
</comment>
<dbReference type="RefSeq" id="WP_144874896.1">
    <property type="nucleotide sequence ID" value="NZ_LR214136.1"/>
</dbReference>
<keyword evidence="8 10" id="KW-0456">Lyase</keyword>
<dbReference type="EMBL" id="CAACVJ010000336">
    <property type="protein sequence ID" value="VEP16076.1"/>
    <property type="molecule type" value="Genomic_DNA"/>
</dbReference>
<evidence type="ECO:0000259" key="11">
    <source>
        <dbReference type="PROSITE" id="PS51918"/>
    </source>
</evidence>
<dbReference type="GO" id="GO:0051539">
    <property type="term" value="F:4 iron, 4 sulfur cluster binding"/>
    <property type="evidence" value="ECO:0007669"/>
    <property type="project" value="UniProtKB-KW"/>
</dbReference>